<protein>
    <submittedName>
        <fullName evidence="2">Uncharacterized protein</fullName>
    </submittedName>
</protein>
<dbReference type="KEGG" id="xpo:XPG1_1716"/>
<reference evidence="2 3" key="1">
    <citation type="submission" date="2013-07" db="EMBL/GenBank/DDBJ databases">
        <authorList>
            <person name="Genoscope - CEA"/>
        </authorList>
    </citation>
    <scope>NUCLEOTIDE SEQUENCE [LARGE SCALE GENOMIC DNA]</scope>
    <source>
        <strain evidence="2 3">G6</strain>
    </source>
</reference>
<gene>
    <name evidence="2" type="ORF">XPG1_1716</name>
</gene>
<keyword evidence="1" id="KW-0472">Membrane</keyword>
<evidence type="ECO:0000256" key="1">
    <source>
        <dbReference type="SAM" id="Phobius"/>
    </source>
</evidence>
<feature type="transmembrane region" description="Helical" evidence="1">
    <location>
        <begin position="105"/>
        <end position="132"/>
    </location>
</feature>
<dbReference type="EMBL" id="FO704551">
    <property type="protein sequence ID" value="CDG21371.1"/>
    <property type="molecule type" value="Genomic_DNA"/>
</dbReference>
<feature type="transmembrane region" description="Helical" evidence="1">
    <location>
        <begin position="42"/>
        <end position="63"/>
    </location>
</feature>
<dbReference type="RefSeq" id="WP_045958578.1">
    <property type="nucleotide sequence ID" value="NZ_FO704551.1"/>
</dbReference>
<keyword evidence="1" id="KW-0812">Transmembrane</keyword>
<name>A0A068R387_9GAMM</name>
<dbReference type="STRING" id="1354304.XPG1_1716"/>
<feature type="transmembrane region" description="Helical" evidence="1">
    <location>
        <begin position="12"/>
        <end position="30"/>
    </location>
</feature>
<keyword evidence="1" id="KW-1133">Transmembrane helix</keyword>
<evidence type="ECO:0000313" key="2">
    <source>
        <dbReference type="EMBL" id="CDG21371.1"/>
    </source>
</evidence>
<dbReference type="OrthoDB" id="6636642at2"/>
<dbReference type="AlphaFoldDB" id="A0A068R387"/>
<proteinExistence type="predicted"/>
<keyword evidence="3" id="KW-1185">Reference proteome</keyword>
<accession>A0A068R387</accession>
<feature type="transmembrane region" description="Helical" evidence="1">
    <location>
        <begin position="69"/>
        <end position="93"/>
    </location>
</feature>
<sequence>MSNNHNNSNYLVAMVFVICAVVIGAVTYGLMSTFDVPFKVGIRSALPVLAWSGGLIAIVYFYFRVEESILMFISPFYISMIVPCLSPILGYIAGERENFPFRQDIAWYGTAWGMFLIFLGINLIGYGLLYWWRSRDTYRYY</sequence>
<organism evidence="2 3">
    <name type="scientific">Xenorhabdus poinarii G6</name>
    <dbReference type="NCBI Taxonomy" id="1354304"/>
    <lineage>
        <taxon>Bacteria</taxon>
        <taxon>Pseudomonadati</taxon>
        <taxon>Pseudomonadota</taxon>
        <taxon>Gammaproteobacteria</taxon>
        <taxon>Enterobacterales</taxon>
        <taxon>Morganellaceae</taxon>
        <taxon>Xenorhabdus</taxon>
    </lineage>
</organism>
<dbReference type="Proteomes" id="UP000032735">
    <property type="component" value="Chromosome"/>
</dbReference>
<dbReference type="HOGENOM" id="CLU_1832119_0_0_6"/>
<evidence type="ECO:0000313" key="3">
    <source>
        <dbReference type="Proteomes" id="UP000032735"/>
    </source>
</evidence>